<dbReference type="RefSeq" id="WP_342127898.1">
    <property type="nucleotide sequence ID" value="NZ_JBCAUS010000007.1"/>
</dbReference>
<feature type="transmembrane region" description="Helical" evidence="1">
    <location>
        <begin position="74"/>
        <end position="94"/>
    </location>
</feature>
<gene>
    <name evidence="4" type="ORF">WOA13_10740</name>
</gene>
<keyword evidence="1" id="KW-1133">Transmembrane helix</keyword>
<evidence type="ECO:0000313" key="5">
    <source>
        <dbReference type="Proteomes" id="UP001396646"/>
    </source>
</evidence>
<evidence type="ECO:0000256" key="1">
    <source>
        <dbReference type="SAM" id="Phobius"/>
    </source>
</evidence>
<keyword evidence="1" id="KW-0812">Transmembrane</keyword>
<keyword evidence="4" id="KW-0808">Transferase</keyword>
<keyword evidence="1" id="KW-0472">Membrane</keyword>
<organism evidence="4 5">
    <name type="scientific">Methanococcoides cohabitans</name>
    <dbReference type="NCBI Taxonomy" id="3136559"/>
    <lineage>
        <taxon>Archaea</taxon>
        <taxon>Methanobacteriati</taxon>
        <taxon>Methanobacteriota</taxon>
        <taxon>Stenosarchaea group</taxon>
        <taxon>Methanomicrobia</taxon>
        <taxon>Methanosarcinales</taxon>
        <taxon>Methanosarcinaceae</taxon>
        <taxon>Methanococcoides</taxon>
    </lineage>
</organism>
<feature type="domain" description="Glycosyltransferase subfamily 4-like N-terminal" evidence="3">
    <location>
        <begin position="17"/>
        <end position="186"/>
    </location>
</feature>
<dbReference type="SUPFAM" id="SSF53756">
    <property type="entry name" value="UDP-Glycosyltransferase/glycogen phosphorylase"/>
    <property type="match status" value="1"/>
</dbReference>
<dbReference type="Proteomes" id="UP001396646">
    <property type="component" value="Unassembled WGS sequence"/>
</dbReference>
<feature type="transmembrane region" description="Helical" evidence="1">
    <location>
        <begin position="100"/>
        <end position="123"/>
    </location>
</feature>
<evidence type="ECO:0000259" key="3">
    <source>
        <dbReference type="Pfam" id="PF13439"/>
    </source>
</evidence>
<dbReference type="Pfam" id="PF13439">
    <property type="entry name" value="Glyco_transf_4"/>
    <property type="match status" value="1"/>
</dbReference>
<dbReference type="EC" id="2.4.-.-" evidence="4"/>
<keyword evidence="5" id="KW-1185">Reference proteome</keyword>
<dbReference type="InterPro" id="IPR028098">
    <property type="entry name" value="Glyco_trans_4-like_N"/>
</dbReference>
<dbReference type="EMBL" id="JBCAUS010000007">
    <property type="protein sequence ID" value="MEL4306295.1"/>
    <property type="molecule type" value="Genomic_DNA"/>
</dbReference>
<name>A0ABU9KXL3_9EURY</name>
<protein>
    <submittedName>
        <fullName evidence="4">Glycosyltransferase family 4 protein</fullName>
        <ecNumber evidence="4">2.4.-.-</ecNumber>
    </submittedName>
</protein>
<dbReference type="Gene3D" id="3.40.50.2000">
    <property type="entry name" value="Glycogen Phosphorylase B"/>
    <property type="match status" value="2"/>
</dbReference>
<reference evidence="4 5" key="1">
    <citation type="submission" date="2024-04" db="EMBL/GenBank/DDBJ databases">
        <title>Methanococcoides sp. LMO-2.</title>
        <authorList>
            <person name="Liang L."/>
        </authorList>
    </citation>
    <scope>NUCLEOTIDE SEQUENCE [LARGE SCALE GENOMIC DNA]</scope>
    <source>
        <strain evidence="4 5">LMO-2</strain>
    </source>
</reference>
<evidence type="ECO:0000259" key="2">
    <source>
        <dbReference type="Pfam" id="PF00534"/>
    </source>
</evidence>
<dbReference type="InterPro" id="IPR050194">
    <property type="entry name" value="Glycosyltransferase_grp1"/>
</dbReference>
<keyword evidence="4" id="KW-0328">Glycosyltransferase</keyword>
<sequence>MSDEYKLLLVPEFSSSGGTRNYFYYLLNFYSSQGYEVSIALCRNQLDDEIKSLLECYKCRFHIIPSRDKGFMRFLRYFPVNLLFDIISILPIYIKENPDMIVVSNGTPGMFIGLILFPVKFIYTFHTYPLWTKIICLSSIQKTFLRIFLNRNKMLTTVSEYSKKQILDLWVPAQKSDYIKVIYNSVSKKCFVEGHIQNENTNIYRVLTLGHVIWYKNPKIWIGVAQEVIRQRPDIPIEFIWAGEGNLLEECNYIVKQMGLEGIKFIGHQSNVESLYKQSTIYFQPSLLESHGISVVEAMAHGLPCVTSDVGGLPESVINGETGFICPPDDIECFVAQIIKLLDNEKFRYMMGQSGKSRAKAFFSSDVQNKKMISLYSSLLQN</sequence>
<dbReference type="CDD" id="cd03801">
    <property type="entry name" value="GT4_PimA-like"/>
    <property type="match status" value="1"/>
</dbReference>
<feature type="domain" description="Glycosyl transferase family 1" evidence="2">
    <location>
        <begin position="198"/>
        <end position="357"/>
    </location>
</feature>
<evidence type="ECO:0000313" key="4">
    <source>
        <dbReference type="EMBL" id="MEL4306295.1"/>
    </source>
</evidence>
<dbReference type="Pfam" id="PF00534">
    <property type="entry name" value="Glycos_transf_1"/>
    <property type="match status" value="1"/>
</dbReference>
<dbReference type="PANTHER" id="PTHR45947">
    <property type="entry name" value="SULFOQUINOVOSYL TRANSFERASE SQD2"/>
    <property type="match status" value="1"/>
</dbReference>
<proteinExistence type="predicted"/>
<dbReference type="PANTHER" id="PTHR45947:SF3">
    <property type="entry name" value="SULFOQUINOVOSYL TRANSFERASE SQD2"/>
    <property type="match status" value="1"/>
</dbReference>
<accession>A0ABU9KXL3</accession>
<comment type="caution">
    <text evidence="4">The sequence shown here is derived from an EMBL/GenBank/DDBJ whole genome shotgun (WGS) entry which is preliminary data.</text>
</comment>
<dbReference type="InterPro" id="IPR001296">
    <property type="entry name" value="Glyco_trans_1"/>
</dbReference>
<dbReference type="GO" id="GO:0016757">
    <property type="term" value="F:glycosyltransferase activity"/>
    <property type="evidence" value="ECO:0007669"/>
    <property type="project" value="UniProtKB-KW"/>
</dbReference>